<reference evidence="2 3" key="1">
    <citation type="submission" date="2019-02" db="EMBL/GenBank/DDBJ databases">
        <title>Sequencing the genomes of 1000 actinobacteria strains.</title>
        <authorList>
            <person name="Klenk H.-P."/>
        </authorList>
    </citation>
    <scope>NUCLEOTIDE SEQUENCE [LARGE SCALE GENOMIC DNA]</scope>
    <source>
        <strain evidence="2 3">DSM 45779</strain>
    </source>
</reference>
<organism evidence="2 3">
    <name type="scientific">Pseudonocardia sediminis</name>
    <dbReference type="NCBI Taxonomy" id="1397368"/>
    <lineage>
        <taxon>Bacteria</taxon>
        <taxon>Bacillati</taxon>
        <taxon>Actinomycetota</taxon>
        <taxon>Actinomycetes</taxon>
        <taxon>Pseudonocardiales</taxon>
        <taxon>Pseudonocardiaceae</taxon>
        <taxon>Pseudonocardia</taxon>
    </lineage>
</organism>
<dbReference type="Proteomes" id="UP000291591">
    <property type="component" value="Unassembled WGS sequence"/>
</dbReference>
<dbReference type="AlphaFoldDB" id="A0A4Q7UYP5"/>
<dbReference type="Pfam" id="PF13577">
    <property type="entry name" value="SnoaL_4"/>
    <property type="match status" value="1"/>
</dbReference>
<dbReference type="InterPro" id="IPR032710">
    <property type="entry name" value="NTF2-like_dom_sf"/>
</dbReference>
<evidence type="ECO:0000313" key="2">
    <source>
        <dbReference type="EMBL" id="RZT87212.1"/>
    </source>
</evidence>
<dbReference type="RefSeq" id="WP_130291395.1">
    <property type="nucleotide sequence ID" value="NZ_SHKL01000001.1"/>
</dbReference>
<dbReference type="SUPFAM" id="SSF54427">
    <property type="entry name" value="NTF2-like"/>
    <property type="match status" value="1"/>
</dbReference>
<dbReference type="OrthoDB" id="2599042at2"/>
<dbReference type="EMBL" id="SHKL01000001">
    <property type="protein sequence ID" value="RZT87212.1"/>
    <property type="molecule type" value="Genomic_DNA"/>
</dbReference>
<accession>A0A4Q7UYP5</accession>
<keyword evidence="3" id="KW-1185">Reference proteome</keyword>
<sequence>MDEHDEKNPAPGVDAATGWEVDQLLSRYVHAIDNGAWDELDALFTPDAEFVALRGTLHGIGEIRDYLRTVEHLPSHHIVNTVLRPGPDGSVHAWSRLITVGFDAGAGTGDYTDLLVPTADGLRIARRRVRLRNRADTAPDGSPWPTATFAVWESDRAAFEGRRDA</sequence>
<dbReference type="InterPro" id="IPR037401">
    <property type="entry name" value="SnoaL-like"/>
</dbReference>
<name>A0A4Q7UYP5_PSEST</name>
<proteinExistence type="predicted"/>
<comment type="caution">
    <text evidence="2">The sequence shown here is derived from an EMBL/GenBank/DDBJ whole genome shotgun (WGS) entry which is preliminary data.</text>
</comment>
<gene>
    <name evidence="2" type="ORF">EV383_4122</name>
</gene>
<feature type="domain" description="SnoaL-like" evidence="1">
    <location>
        <begin position="19"/>
        <end position="128"/>
    </location>
</feature>
<dbReference type="Gene3D" id="3.10.450.50">
    <property type="match status" value="1"/>
</dbReference>
<evidence type="ECO:0000313" key="3">
    <source>
        <dbReference type="Proteomes" id="UP000291591"/>
    </source>
</evidence>
<dbReference type="CDD" id="cd00531">
    <property type="entry name" value="NTF2_like"/>
    <property type="match status" value="1"/>
</dbReference>
<protein>
    <submittedName>
        <fullName evidence="2">SnoaL-like protein</fullName>
    </submittedName>
</protein>
<evidence type="ECO:0000259" key="1">
    <source>
        <dbReference type="Pfam" id="PF13577"/>
    </source>
</evidence>